<gene>
    <name evidence="1" type="ORF">OIU74_017994</name>
</gene>
<evidence type="ECO:0000313" key="2">
    <source>
        <dbReference type="Proteomes" id="UP001151752"/>
    </source>
</evidence>
<dbReference type="EMBL" id="JAPFFM010000002">
    <property type="protein sequence ID" value="KAJ6771664.1"/>
    <property type="molecule type" value="Genomic_DNA"/>
</dbReference>
<feature type="non-terminal residue" evidence="1">
    <location>
        <position position="65"/>
    </location>
</feature>
<reference evidence="1" key="1">
    <citation type="submission" date="2022-11" db="EMBL/GenBank/DDBJ databases">
        <authorList>
            <person name="Hyden B.L."/>
            <person name="Feng K."/>
            <person name="Yates T."/>
            <person name="Jawdy S."/>
            <person name="Smart L.B."/>
            <person name="Muchero W."/>
        </authorList>
    </citation>
    <scope>NUCLEOTIDE SEQUENCE</scope>
    <source>
        <tissue evidence="1">Shoot tip</tissue>
    </source>
</reference>
<reference evidence="1" key="2">
    <citation type="journal article" date="2023" name="Int. J. Mol. Sci.">
        <title>De Novo Assembly and Annotation of 11 Diverse Shrub Willow (Salix) Genomes Reveals Novel Gene Organization in Sex-Linked Regions.</title>
        <authorList>
            <person name="Hyden B."/>
            <person name="Feng K."/>
            <person name="Yates T.B."/>
            <person name="Jawdy S."/>
            <person name="Cereghino C."/>
            <person name="Smart L.B."/>
            <person name="Muchero W."/>
        </authorList>
    </citation>
    <scope>NUCLEOTIDE SEQUENCE</scope>
    <source>
        <tissue evidence="1">Shoot tip</tissue>
    </source>
</reference>
<organism evidence="1 2">
    <name type="scientific">Salix koriyanagi</name>
    <dbReference type="NCBI Taxonomy" id="2511006"/>
    <lineage>
        <taxon>Eukaryota</taxon>
        <taxon>Viridiplantae</taxon>
        <taxon>Streptophyta</taxon>
        <taxon>Embryophyta</taxon>
        <taxon>Tracheophyta</taxon>
        <taxon>Spermatophyta</taxon>
        <taxon>Magnoliopsida</taxon>
        <taxon>eudicotyledons</taxon>
        <taxon>Gunneridae</taxon>
        <taxon>Pentapetalae</taxon>
        <taxon>rosids</taxon>
        <taxon>fabids</taxon>
        <taxon>Malpighiales</taxon>
        <taxon>Salicaceae</taxon>
        <taxon>Saliceae</taxon>
        <taxon>Salix</taxon>
    </lineage>
</organism>
<proteinExistence type="predicted"/>
<accession>A0A9Q0WR13</accession>
<dbReference type="Proteomes" id="UP001151752">
    <property type="component" value="Chromosome 10"/>
</dbReference>
<sequence>MKEDNLSVHRVWGLRIEVLSALLGHISEANTRVLLVQSLARKKGFLRLVSSLEGWRDCLKFGEHI</sequence>
<comment type="caution">
    <text evidence="1">The sequence shown here is derived from an EMBL/GenBank/DDBJ whole genome shotgun (WGS) entry which is preliminary data.</text>
</comment>
<name>A0A9Q0WR13_9ROSI</name>
<evidence type="ECO:0000313" key="1">
    <source>
        <dbReference type="EMBL" id="KAJ6771664.1"/>
    </source>
</evidence>
<keyword evidence="2" id="KW-1185">Reference proteome</keyword>
<protein>
    <submittedName>
        <fullName evidence="1">Uncharacterized protein</fullName>
    </submittedName>
</protein>
<dbReference type="AlphaFoldDB" id="A0A9Q0WR13"/>